<reference evidence="5 6" key="1">
    <citation type="journal article" date="2015" name="Nature">
        <title>rRNA introns, odd ribosomes, and small enigmatic genomes across a large radiation of phyla.</title>
        <authorList>
            <person name="Brown C.T."/>
            <person name="Hug L.A."/>
            <person name="Thomas B.C."/>
            <person name="Sharon I."/>
            <person name="Castelle C.J."/>
            <person name="Singh A."/>
            <person name="Wilkins M.J."/>
            <person name="Williams K.H."/>
            <person name="Banfield J.F."/>
        </authorList>
    </citation>
    <scope>NUCLEOTIDE SEQUENCE [LARGE SCALE GENOMIC DNA]</scope>
</reference>
<dbReference type="SUPFAM" id="SSF141986">
    <property type="entry name" value="LD-carboxypeptidase A C-terminal domain-like"/>
    <property type="match status" value="1"/>
</dbReference>
<dbReference type="Pfam" id="PF02016">
    <property type="entry name" value="Peptidase_S66"/>
    <property type="match status" value="1"/>
</dbReference>
<comment type="caution">
    <text evidence="5">The sequence shown here is derived from an EMBL/GenBank/DDBJ whole genome shotgun (WGS) entry which is preliminary data.</text>
</comment>
<dbReference type="Proteomes" id="UP000034607">
    <property type="component" value="Unassembled WGS sequence"/>
</dbReference>
<dbReference type="PIRSF" id="PIRSF028757">
    <property type="entry name" value="LD-carboxypeptidase"/>
    <property type="match status" value="1"/>
</dbReference>
<sequence>MKSLTKLKKGDKVAILSPSFAAPGKWPQVYELGLKRLKEMFELEPVEFPATKKVGASKEERSKDLIDAYENQEIKAVISSLGGDDQITYIKNLPPEPFVSNPKPFFGFSDNTHFLNFLWLNGIPSFYGGALFTQFAEQGSMNEYTVKYLKLALFEQGETEIEASDKYSDIGLDWSNTENLTKHRLYEPNEGWIWDGNNSAEGISWGGCMESIDELLRHGVDIPSLEDFSNVILLTETSEEIPPASYVCRVYRALGERGILERIKAILVGRPKAWEFDKQNNKEEKEKYRKEQGESIIDTVRKYNRSIPVIQNLDFGHTEPQIPVPYGTSARIDSQNKKIFLTF</sequence>
<dbReference type="InterPro" id="IPR027478">
    <property type="entry name" value="LdcA_N"/>
</dbReference>
<keyword evidence="5" id="KW-0645">Protease</keyword>
<organism evidence="5 6">
    <name type="scientific">Candidatus Amesbacteria bacterium GW2011_GWA2_47_11</name>
    <dbReference type="NCBI Taxonomy" id="1618357"/>
    <lineage>
        <taxon>Bacteria</taxon>
        <taxon>Candidatus Amesiibacteriota</taxon>
    </lineage>
</organism>
<dbReference type="AlphaFoldDB" id="A0A0G1TQH4"/>
<evidence type="ECO:0000313" key="6">
    <source>
        <dbReference type="Proteomes" id="UP000034607"/>
    </source>
</evidence>
<dbReference type="Pfam" id="PF17676">
    <property type="entry name" value="Peptidase_S66C"/>
    <property type="match status" value="1"/>
</dbReference>
<dbReference type="PANTHER" id="PTHR30237:SF4">
    <property type="entry name" value="LD-CARBOXYPEPTIDASE C-TERMINAL DOMAIN-CONTAINING PROTEIN"/>
    <property type="match status" value="1"/>
</dbReference>
<dbReference type="InterPro" id="IPR040449">
    <property type="entry name" value="Peptidase_S66_N"/>
</dbReference>
<feature type="domain" description="LD-carboxypeptidase N-terminal" evidence="3">
    <location>
        <begin position="13"/>
        <end position="128"/>
    </location>
</feature>
<evidence type="ECO:0000256" key="2">
    <source>
        <dbReference type="ARBA" id="ARBA00022801"/>
    </source>
</evidence>
<gene>
    <name evidence="5" type="ORF">UX78_C0009G0030</name>
</gene>
<evidence type="ECO:0000259" key="4">
    <source>
        <dbReference type="Pfam" id="PF17676"/>
    </source>
</evidence>
<proteinExistence type="inferred from homology"/>
<dbReference type="Gene3D" id="3.40.50.10740">
    <property type="entry name" value="Class I glutamine amidotransferase-like"/>
    <property type="match status" value="1"/>
</dbReference>
<dbReference type="GO" id="GO:0004180">
    <property type="term" value="F:carboxypeptidase activity"/>
    <property type="evidence" value="ECO:0007669"/>
    <property type="project" value="UniProtKB-KW"/>
</dbReference>
<dbReference type="InterPro" id="IPR029062">
    <property type="entry name" value="Class_I_gatase-like"/>
</dbReference>
<dbReference type="CDD" id="cd07062">
    <property type="entry name" value="Peptidase_S66_mccF_like"/>
    <property type="match status" value="1"/>
</dbReference>
<dbReference type="EMBL" id="LCNM01000009">
    <property type="protein sequence ID" value="KKU56418.1"/>
    <property type="molecule type" value="Genomic_DNA"/>
</dbReference>
<keyword evidence="2" id="KW-0378">Hydrolase</keyword>
<protein>
    <submittedName>
        <fullName evidence="5">Peptidase U61 LD-carboxypeptidase A</fullName>
    </submittedName>
</protein>
<keyword evidence="5" id="KW-0121">Carboxypeptidase</keyword>
<dbReference type="Gene3D" id="3.50.30.60">
    <property type="entry name" value="LD-carboxypeptidase A C-terminal domain-like"/>
    <property type="match status" value="1"/>
</dbReference>
<dbReference type="InterPro" id="IPR040921">
    <property type="entry name" value="Peptidase_S66C"/>
</dbReference>
<evidence type="ECO:0000259" key="3">
    <source>
        <dbReference type="Pfam" id="PF02016"/>
    </source>
</evidence>
<comment type="similarity">
    <text evidence="1">Belongs to the peptidase S66 family.</text>
</comment>
<evidence type="ECO:0000313" key="5">
    <source>
        <dbReference type="EMBL" id="KKU56418.1"/>
    </source>
</evidence>
<evidence type="ECO:0000256" key="1">
    <source>
        <dbReference type="ARBA" id="ARBA00010233"/>
    </source>
</evidence>
<dbReference type="InterPro" id="IPR003507">
    <property type="entry name" value="S66_fam"/>
</dbReference>
<dbReference type="SUPFAM" id="SSF52317">
    <property type="entry name" value="Class I glutamine amidotransferase-like"/>
    <property type="match status" value="1"/>
</dbReference>
<dbReference type="InterPro" id="IPR027461">
    <property type="entry name" value="Carboxypeptidase_A_C_sf"/>
</dbReference>
<dbReference type="PANTHER" id="PTHR30237">
    <property type="entry name" value="MURAMOYLTETRAPEPTIDE CARBOXYPEPTIDASE"/>
    <property type="match status" value="1"/>
</dbReference>
<name>A0A0G1TQH4_9BACT</name>
<accession>A0A0G1TQH4</accession>
<feature type="domain" description="LD-carboxypeptidase C-terminal" evidence="4">
    <location>
        <begin position="201"/>
        <end position="332"/>
    </location>
</feature>